<reference evidence="2 3" key="1">
    <citation type="submission" date="2015-10" db="EMBL/GenBank/DDBJ databases">
        <title>Corynebacteirum lowii and Corynebacterium oculi species nova, derived from human clinical disease and and emended description of Corynebacterium mastiditis.</title>
        <authorList>
            <person name="Bernard K."/>
            <person name="Pacheco A.L."/>
            <person name="Mcdougall C."/>
            <person name="Burtx T."/>
            <person name="Weibe D."/>
            <person name="Tyler S."/>
            <person name="Olson A.B."/>
            <person name="Cnockaert M."/>
            <person name="Eguchi H."/>
            <person name="Kuwahara T."/>
            <person name="Nakayama-Imaohji H."/>
            <person name="Boudewijins M."/>
            <person name="Van Hoecke F."/>
            <person name="Bernier A.-M."/>
            <person name="Vandamme P."/>
        </authorList>
    </citation>
    <scope>NUCLEOTIDE SEQUENCE [LARGE SCALE GENOMIC DNA]</scope>
    <source>
        <strain evidence="2 3">NML 130206</strain>
    </source>
</reference>
<sequence length="208" mass="22106">MKYPVKHGSVTLSAILASVSMAVTVPAAQAGSDLFTHITSAQCTEAHNAIAAGEPLPDPSLFRFRDRPSSMEGDTLHVYVSDRAEALYGKEIRQATQAWTDASDGKIKFEYHDELSDGVVDIRVQDNNQGAVATAGGQGTERPYLRLRPTIGAESRVFTIAHELGHQMGLAHSCAGDIMKSGATRGPVTLLPTATDVAAVMQGNPAFE</sequence>
<dbReference type="Proteomes" id="UP000050488">
    <property type="component" value="Unassembled WGS sequence"/>
</dbReference>
<comment type="caution">
    <text evidence="2">The sequence shown here is derived from an EMBL/GenBank/DDBJ whole genome shotgun (WGS) entry which is preliminary data.</text>
</comment>
<dbReference type="EMBL" id="LKEV01000001">
    <property type="protein sequence ID" value="KQB87336.1"/>
    <property type="molecule type" value="Genomic_DNA"/>
</dbReference>
<dbReference type="InterPro" id="IPR024079">
    <property type="entry name" value="MetalloPept_cat_dom_sf"/>
</dbReference>
<dbReference type="PATRIC" id="fig|1544413.3.peg.395"/>
<evidence type="ECO:0008006" key="4">
    <source>
        <dbReference type="Google" id="ProtNLM"/>
    </source>
</evidence>
<dbReference type="OrthoDB" id="4418471at2"/>
<organism evidence="2 3">
    <name type="scientific">Corynebacterium lowii</name>
    <dbReference type="NCBI Taxonomy" id="1544413"/>
    <lineage>
        <taxon>Bacteria</taxon>
        <taxon>Bacillati</taxon>
        <taxon>Actinomycetota</taxon>
        <taxon>Actinomycetes</taxon>
        <taxon>Mycobacteriales</taxon>
        <taxon>Corynebacteriaceae</taxon>
        <taxon>Corynebacterium</taxon>
    </lineage>
</organism>
<evidence type="ECO:0000256" key="1">
    <source>
        <dbReference type="SAM" id="SignalP"/>
    </source>
</evidence>
<proteinExistence type="predicted"/>
<dbReference type="STRING" id="1544413.Clow_00391"/>
<dbReference type="AlphaFoldDB" id="A0A0Q0ULQ9"/>
<evidence type="ECO:0000313" key="3">
    <source>
        <dbReference type="Proteomes" id="UP000050488"/>
    </source>
</evidence>
<accession>A0A0Q0ULQ9</accession>
<dbReference type="Pfam" id="PF13583">
    <property type="entry name" value="Reprolysin_4"/>
    <property type="match status" value="1"/>
</dbReference>
<dbReference type="RefSeq" id="WP_156334534.1">
    <property type="nucleotide sequence ID" value="NZ_JAUSQY010000001.1"/>
</dbReference>
<dbReference type="Gene3D" id="3.40.390.10">
    <property type="entry name" value="Collagenase (Catalytic Domain)"/>
    <property type="match status" value="1"/>
</dbReference>
<dbReference type="GO" id="GO:0008237">
    <property type="term" value="F:metallopeptidase activity"/>
    <property type="evidence" value="ECO:0007669"/>
    <property type="project" value="InterPro"/>
</dbReference>
<protein>
    <recommendedName>
        <fullName evidence="4">Matrixin</fullName>
    </recommendedName>
</protein>
<feature type="chain" id="PRO_5039185746" description="Matrixin" evidence="1">
    <location>
        <begin position="23"/>
        <end position="208"/>
    </location>
</feature>
<keyword evidence="1" id="KW-0732">Signal</keyword>
<feature type="signal peptide" evidence="1">
    <location>
        <begin position="1"/>
        <end position="22"/>
    </location>
</feature>
<name>A0A0Q0ULQ9_9CORY</name>
<evidence type="ECO:0000313" key="2">
    <source>
        <dbReference type="EMBL" id="KQB87336.1"/>
    </source>
</evidence>
<gene>
    <name evidence="2" type="ORF">Clow_00391</name>
</gene>
<keyword evidence="3" id="KW-1185">Reference proteome</keyword>
<dbReference type="SUPFAM" id="SSF55486">
    <property type="entry name" value="Metalloproteases ('zincins'), catalytic domain"/>
    <property type="match status" value="1"/>
</dbReference>